<organism evidence="1">
    <name type="scientific">Arundo donax</name>
    <name type="common">Giant reed</name>
    <name type="synonym">Donax arundinaceus</name>
    <dbReference type="NCBI Taxonomy" id="35708"/>
    <lineage>
        <taxon>Eukaryota</taxon>
        <taxon>Viridiplantae</taxon>
        <taxon>Streptophyta</taxon>
        <taxon>Embryophyta</taxon>
        <taxon>Tracheophyta</taxon>
        <taxon>Spermatophyta</taxon>
        <taxon>Magnoliopsida</taxon>
        <taxon>Liliopsida</taxon>
        <taxon>Poales</taxon>
        <taxon>Poaceae</taxon>
        <taxon>PACMAD clade</taxon>
        <taxon>Arundinoideae</taxon>
        <taxon>Arundineae</taxon>
        <taxon>Arundo</taxon>
    </lineage>
</organism>
<dbReference type="AlphaFoldDB" id="A0A0A8XW30"/>
<name>A0A0A8XW30_ARUDO</name>
<dbReference type="EMBL" id="GBRH01279834">
    <property type="protein sequence ID" value="JAD18061.1"/>
    <property type="molecule type" value="Transcribed_RNA"/>
</dbReference>
<evidence type="ECO:0000313" key="1">
    <source>
        <dbReference type="EMBL" id="JAD18061.1"/>
    </source>
</evidence>
<accession>A0A0A8XW30</accession>
<proteinExistence type="predicted"/>
<reference evidence="1" key="1">
    <citation type="submission" date="2014-09" db="EMBL/GenBank/DDBJ databases">
        <authorList>
            <person name="Magalhaes I.L.F."/>
            <person name="Oliveira U."/>
            <person name="Santos F.R."/>
            <person name="Vidigal T.H.D.A."/>
            <person name="Brescovit A.D."/>
            <person name="Santos A.J."/>
        </authorList>
    </citation>
    <scope>NUCLEOTIDE SEQUENCE</scope>
    <source>
        <tissue evidence="1">Shoot tissue taken approximately 20 cm above the soil surface</tissue>
    </source>
</reference>
<sequence length="22" mass="2638">MTLFLDLVIWVPGYFDLYLSMT</sequence>
<protein>
    <submittedName>
        <fullName evidence="1">Uncharacterized protein</fullName>
    </submittedName>
</protein>
<reference evidence="1" key="2">
    <citation type="journal article" date="2015" name="Data Brief">
        <title>Shoot transcriptome of the giant reed, Arundo donax.</title>
        <authorList>
            <person name="Barrero R.A."/>
            <person name="Guerrero F.D."/>
            <person name="Moolhuijzen P."/>
            <person name="Goolsby J.A."/>
            <person name="Tidwell J."/>
            <person name="Bellgard S.E."/>
            <person name="Bellgard M.I."/>
        </authorList>
    </citation>
    <scope>NUCLEOTIDE SEQUENCE</scope>
    <source>
        <tissue evidence="1">Shoot tissue taken approximately 20 cm above the soil surface</tissue>
    </source>
</reference>